<dbReference type="GO" id="GO:0034506">
    <property type="term" value="C:chromosome, centromeric core domain"/>
    <property type="evidence" value="ECO:0007669"/>
    <property type="project" value="TreeGrafter"/>
</dbReference>
<sequence length="718" mass="79969">MAPSFGQKTLRCFYCNKKSGIKYDGLIRQWQCGHCEADNFLDENGDITDPPVATNYAAPPDLKYAAPQPEPPYSPQSPQSSASTVFCSTCIKNQHLYTACLAQYHIELDPTHPEYKQLERKYYKYKRNLEKQYPQVCEDCEPKVLERMREAGKTAKTDYLRRLLEKSRARRAASRTPQITISGVFEFTGKYLWYFGLATQLLWHITALITAAQYSYPVINDKYIPSAILEILSWLSERSSSLSSWSLRCSLASAWWNPKFKYLNNGFINHINGFGEWYKHQMILLVVRCLIYYIIGTGVLADPFAPATIGAHAFGFVFITYLSIAANCTLKVDMTPLWNSTPVRLPNVGPSTSPSPKGTGNSMADALDQILATPSQGIRPMTPPSFPSYEHQQQDGANSRHGGRAPSTRSSDIRNMTPVRQRIFNSSMGVNNLSSENSPTRSNQNHGDEDQDMMDWSPAQNQSGYRAFNSTQSIQHDAELFNQSPIASQPAPFWYKVPPAPTTPAQRLRNPPNQPRFRVSSQEVKENFFNNVTRRAQASGSPVEPQPILGGGRSTHEIEFAQQKFFPPSPPSEAGENLAELLTSFSLSSETETSKNTAKGHRVRHSCQALILLLGLVFWNQALHHPTGQTRNVTLAVMCACACLGVRTILDNMKAIAEKQHNLVQTVGTILGGIELVAAIYGIQEILVGHGDCANYASLGTILIGGMMVYEIWRASFG</sequence>
<keyword evidence="5" id="KW-0539">Nucleus</keyword>
<dbReference type="AlphaFoldDB" id="A0A2T3BCM6"/>
<dbReference type="Proteomes" id="UP000241818">
    <property type="component" value="Unassembled WGS sequence"/>
</dbReference>
<evidence type="ECO:0000256" key="3">
    <source>
        <dbReference type="ARBA" id="ARBA00022989"/>
    </source>
</evidence>
<evidence type="ECO:0000256" key="4">
    <source>
        <dbReference type="ARBA" id="ARBA00023136"/>
    </source>
</evidence>
<keyword evidence="10" id="KW-1185">Reference proteome</keyword>
<evidence type="ECO:0000256" key="6">
    <source>
        <dbReference type="SAM" id="MobiDB-lite"/>
    </source>
</evidence>
<feature type="transmembrane region" description="Helical" evidence="7">
    <location>
        <begin position="307"/>
        <end position="330"/>
    </location>
</feature>
<feature type="region of interest" description="Disordered" evidence="6">
    <location>
        <begin position="343"/>
        <end position="363"/>
    </location>
</feature>
<dbReference type="GO" id="GO:0071765">
    <property type="term" value="P:nuclear inner membrane organization"/>
    <property type="evidence" value="ECO:0007669"/>
    <property type="project" value="InterPro"/>
</dbReference>
<dbReference type="InParanoid" id="A0A2T3BCM6"/>
<keyword evidence="3 7" id="KW-1133">Transmembrane helix</keyword>
<name>A0A2T3BCM6_AMORE</name>
<comment type="subcellular location">
    <subcellularLocation>
        <location evidence="1">Nucleus inner membrane</location>
        <topology evidence="1">Multi-pass membrane protein</topology>
    </subcellularLocation>
</comment>
<feature type="region of interest" description="Disordered" evidence="6">
    <location>
        <begin position="375"/>
        <end position="463"/>
    </location>
</feature>
<feature type="transmembrane region" description="Helical" evidence="7">
    <location>
        <begin position="662"/>
        <end position="683"/>
    </location>
</feature>
<evidence type="ECO:0000256" key="7">
    <source>
        <dbReference type="SAM" id="Phobius"/>
    </source>
</evidence>
<dbReference type="PANTHER" id="PTHR28538:SF1">
    <property type="entry name" value="INTEGRAL INNER NUCLEAR MEMBRANE PROTEIN IMA1"/>
    <property type="match status" value="1"/>
</dbReference>
<dbReference type="EMBL" id="KZ679006">
    <property type="protein sequence ID" value="PSS27159.1"/>
    <property type="molecule type" value="Genomic_DNA"/>
</dbReference>
<feature type="transmembrane region" description="Helical" evidence="7">
    <location>
        <begin position="695"/>
        <end position="713"/>
    </location>
</feature>
<feature type="transmembrane region" description="Helical" evidence="7">
    <location>
        <begin position="603"/>
        <end position="621"/>
    </location>
</feature>
<dbReference type="GO" id="GO:0005637">
    <property type="term" value="C:nuclear inner membrane"/>
    <property type="evidence" value="ECO:0007669"/>
    <property type="project" value="UniProtKB-SubCell"/>
</dbReference>
<evidence type="ECO:0000256" key="1">
    <source>
        <dbReference type="ARBA" id="ARBA00004473"/>
    </source>
</evidence>
<feature type="region of interest" description="Disordered" evidence="6">
    <location>
        <begin position="492"/>
        <end position="516"/>
    </location>
</feature>
<dbReference type="Pfam" id="PF09779">
    <property type="entry name" value="Ima1_N"/>
    <property type="match status" value="1"/>
</dbReference>
<evidence type="ECO:0000259" key="8">
    <source>
        <dbReference type="Pfam" id="PF09779"/>
    </source>
</evidence>
<dbReference type="GO" id="GO:0034992">
    <property type="term" value="C:microtubule organizing center attachment site"/>
    <property type="evidence" value="ECO:0007669"/>
    <property type="project" value="TreeGrafter"/>
</dbReference>
<feature type="transmembrane region" description="Helical" evidence="7">
    <location>
        <begin position="282"/>
        <end position="301"/>
    </location>
</feature>
<feature type="transmembrane region" description="Helical" evidence="7">
    <location>
        <begin position="633"/>
        <end position="650"/>
    </location>
</feature>
<feature type="transmembrane region" description="Helical" evidence="7">
    <location>
        <begin position="191"/>
        <end position="212"/>
    </location>
</feature>
<proteinExistence type="predicted"/>
<feature type="region of interest" description="Disordered" evidence="6">
    <location>
        <begin position="58"/>
        <end position="78"/>
    </location>
</feature>
<dbReference type="PANTHER" id="PTHR28538">
    <property type="entry name" value="INTEGRAL INNER NUCLEAR MEMBRANE PROTEIN IMA1"/>
    <property type="match status" value="1"/>
</dbReference>
<feature type="compositionally biased region" description="Polar residues" evidence="6">
    <location>
        <begin position="349"/>
        <end position="362"/>
    </location>
</feature>
<keyword evidence="4 7" id="KW-0472">Membrane</keyword>
<keyword evidence="2 7" id="KW-0812">Transmembrane</keyword>
<protein>
    <recommendedName>
        <fullName evidence="8">Ima1 N-terminal domain-containing protein</fullName>
    </recommendedName>
</protein>
<evidence type="ECO:0000313" key="10">
    <source>
        <dbReference type="Proteomes" id="UP000241818"/>
    </source>
</evidence>
<gene>
    <name evidence="9" type="ORF">M430DRAFT_32012</name>
</gene>
<accession>A0A2T3BCM6</accession>
<feature type="compositionally biased region" description="Polar residues" evidence="6">
    <location>
        <begin position="423"/>
        <end position="445"/>
    </location>
</feature>
<dbReference type="STRING" id="857342.A0A2T3BCM6"/>
<dbReference type="RefSeq" id="XP_024724684.1">
    <property type="nucleotide sequence ID" value="XM_024866091.1"/>
</dbReference>
<organism evidence="9 10">
    <name type="scientific">Amorphotheca resinae ATCC 22711</name>
    <dbReference type="NCBI Taxonomy" id="857342"/>
    <lineage>
        <taxon>Eukaryota</taxon>
        <taxon>Fungi</taxon>
        <taxon>Dikarya</taxon>
        <taxon>Ascomycota</taxon>
        <taxon>Pezizomycotina</taxon>
        <taxon>Leotiomycetes</taxon>
        <taxon>Helotiales</taxon>
        <taxon>Amorphothecaceae</taxon>
        <taxon>Amorphotheca</taxon>
    </lineage>
</organism>
<evidence type="ECO:0000256" key="2">
    <source>
        <dbReference type="ARBA" id="ARBA00022692"/>
    </source>
</evidence>
<reference evidence="9 10" key="1">
    <citation type="journal article" date="2018" name="New Phytol.">
        <title>Comparative genomics and transcriptomics depict ericoid mycorrhizal fungi as versatile saprotrophs and plant mutualists.</title>
        <authorList>
            <person name="Martino E."/>
            <person name="Morin E."/>
            <person name="Grelet G.A."/>
            <person name="Kuo A."/>
            <person name="Kohler A."/>
            <person name="Daghino S."/>
            <person name="Barry K.W."/>
            <person name="Cichocki N."/>
            <person name="Clum A."/>
            <person name="Dockter R.B."/>
            <person name="Hainaut M."/>
            <person name="Kuo R.C."/>
            <person name="LaButti K."/>
            <person name="Lindahl B.D."/>
            <person name="Lindquist E.A."/>
            <person name="Lipzen A."/>
            <person name="Khouja H.R."/>
            <person name="Magnuson J."/>
            <person name="Murat C."/>
            <person name="Ohm R.A."/>
            <person name="Singer S.W."/>
            <person name="Spatafora J.W."/>
            <person name="Wang M."/>
            <person name="Veneault-Fourrey C."/>
            <person name="Henrissat B."/>
            <person name="Grigoriev I.V."/>
            <person name="Martin F.M."/>
            <person name="Perotto S."/>
        </authorList>
    </citation>
    <scope>NUCLEOTIDE SEQUENCE [LARGE SCALE GENOMIC DNA]</scope>
    <source>
        <strain evidence="9 10">ATCC 22711</strain>
    </source>
</reference>
<dbReference type="InterPro" id="IPR042321">
    <property type="entry name" value="Ima1"/>
</dbReference>
<dbReference type="GO" id="GO:0044732">
    <property type="term" value="C:mitotic spindle pole body"/>
    <property type="evidence" value="ECO:0007669"/>
    <property type="project" value="TreeGrafter"/>
</dbReference>
<evidence type="ECO:0000256" key="5">
    <source>
        <dbReference type="ARBA" id="ARBA00023242"/>
    </source>
</evidence>
<feature type="domain" description="Ima1 N-terminal" evidence="8">
    <location>
        <begin position="10"/>
        <end position="144"/>
    </location>
</feature>
<dbReference type="InterPro" id="IPR018617">
    <property type="entry name" value="Ima1_N"/>
</dbReference>
<dbReference type="OrthoDB" id="5966927at2759"/>
<evidence type="ECO:0000313" key="9">
    <source>
        <dbReference type="EMBL" id="PSS27159.1"/>
    </source>
</evidence>
<dbReference type="GeneID" id="36574172"/>